<name>A0A140E3C2_9GAMM</name>
<evidence type="ECO:0000313" key="2">
    <source>
        <dbReference type="EMBL" id="AMK74896.1"/>
    </source>
</evidence>
<protein>
    <recommendedName>
        <fullName evidence="4">PEP-CTERM sorting domain-containing protein</fullName>
    </recommendedName>
</protein>
<dbReference type="Proteomes" id="UP000030512">
    <property type="component" value="Chromosome"/>
</dbReference>
<feature type="chain" id="PRO_5007807280" description="PEP-CTERM sorting domain-containing protein" evidence="1">
    <location>
        <begin position="28"/>
        <end position="238"/>
    </location>
</feature>
<keyword evidence="3" id="KW-1185">Reference proteome</keyword>
<evidence type="ECO:0008006" key="4">
    <source>
        <dbReference type="Google" id="ProtNLM"/>
    </source>
</evidence>
<evidence type="ECO:0000256" key="1">
    <source>
        <dbReference type="SAM" id="SignalP"/>
    </source>
</evidence>
<feature type="signal peptide" evidence="1">
    <location>
        <begin position="1"/>
        <end position="27"/>
    </location>
</feature>
<dbReference type="AlphaFoldDB" id="A0A140E3C2"/>
<gene>
    <name evidence="2" type="ORF">JT25_000080</name>
</gene>
<dbReference type="EMBL" id="CP014476">
    <property type="protein sequence ID" value="AMK74896.1"/>
    <property type="molecule type" value="Genomic_DNA"/>
</dbReference>
<dbReference type="OrthoDB" id="5573673at2"/>
<organism evidence="2 3">
    <name type="scientific">Methylomonas denitrificans</name>
    <dbReference type="NCBI Taxonomy" id="1538553"/>
    <lineage>
        <taxon>Bacteria</taxon>
        <taxon>Pseudomonadati</taxon>
        <taxon>Pseudomonadota</taxon>
        <taxon>Gammaproteobacteria</taxon>
        <taxon>Methylococcales</taxon>
        <taxon>Methylococcaceae</taxon>
        <taxon>Methylomonas</taxon>
    </lineage>
</organism>
<accession>A0A140E3C2</accession>
<evidence type="ECO:0000313" key="3">
    <source>
        <dbReference type="Proteomes" id="UP000030512"/>
    </source>
</evidence>
<dbReference type="KEGG" id="mdn:JT25_000080"/>
<keyword evidence="1" id="KW-0732">Signal</keyword>
<dbReference type="RefSeq" id="WP_036275236.1">
    <property type="nucleotide sequence ID" value="NZ_CP014476.1"/>
</dbReference>
<proteinExistence type="predicted"/>
<reference evidence="2 3" key="1">
    <citation type="journal article" date="2015" name="Environ. Microbiol.">
        <title>Methane oxidation coupled to nitrate reduction under hypoxia by the Gammaproteobacterium Methylomonas denitrificans, sp. nov. type strain FJG1.</title>
        <authorList>
            <person name="Kits K.D."/>
            <person name="Klotz M.G."/>
            <person name="Stein L.Y."/>
        </authorList>
    </citation>
    <scope>NUCLEOTIDE SEQUENCE [LARGE SCALE GENOMIC DNA]</scope>
    <source>
        <strain evidence="2 3">FJG1</strain>
    </source>
</reference>
<sequence length="238" mass="25888">MNMRFNGLKPALYALAMILAPVAKVQAIVIVDSGIDTVTRHYAIDSNTSELSYSSGVLNFDENGNLTSQPTQAGSLAGTFDVEFLHYWWTYQQGGEDPGNQDIYLYTSDWLRFVNPQLTTSGLPNDFQFPGFYSSVFGFSAFFGSNGACSQPLSPDSSCSGTNTGAVSALNGQLLGDKIVFDGHQPTTPTQFTGGYLYHIEASPVPIPNLIWPFVALLAGWTRKNLRKHTYPLSATSC</sequence>